<keyword evidence="3" id="KW-1185">Reference proteome</keyword>
<dbReference type="Gene3D" id="2.60.120.10">
    <property type="entry name" value="Jelly Rolls"/>
    <property type="match status" value="2"/>
</dbReference>
<reference evidence="2 3" key="1">
    <citation type="submission" date="2019-08" db="EMBL/GenBank/DDBJ databases">
        <title>Selenomonas sp. mPRGC5 and Selenomonas sp. mPRGC8 isolated from ruminal fluid of dairy goat (Capra hircus).</title>
        <authorList>
            <person name="Poothong S."/>
            <person name="Nuengjamnong C."/>
            <person name="Tanasupawat S."/>
        </authorList>
    </citation>
    <scope>NUCLEOTIDE SEQUENCE [LARGE SCALE GENOMIC DNA]</scope>
    <source>
        <strain evidence="3">mPRGC5</strain>
    </source>
</reference>
<dbReference type="Proteomes" id="UP000323646">
    <property type="component" value="Unassembled WGS sequence"/>
</dbReference>
<dbReference type="Pfam" id="PF04962">
    <property type="entry name" value="KduI"/>
    <property type="match status" value="1"/>
</dbReference>
<dbReference type="RefSeq" id="WP_149172023.1">
    <property type="nucleotide sequence ID" value="NZ_VTOY01000011.1"/>
</dbReference>
<dbReference type="GO" id="GO:0008880">
    <property type="term" value="F:glucuronate isomerase activity"/>
    <property type="evidence" value="ECO:0007669"/>
    <property type="project" value="InterPro"/>
</dbReference>
<organism evidence="2 3">
    <name type="scientific">Selenomonas ruminis</name>
    <dbReference type="NCBI Taxonomy" id="2593411"/>
    <lineage>
        <taxon>Bacteria</taxon>
        <taxon>Bacillati</taxon>
        <taxon>Bacillota</taxon>
        <taxon>Negativicutes</taxon>
        <taxon>Selenomonadales</taxon>
        <taxon>Selenomonadaceae</taxon>
        <taxon>Selenomonas</taxon>
    </lineage>
</organism>
<dbReference type="SUPFAM" id="SSF51182">
    <property type="entry name" value="RmlC-like cupins"/>
    <property type="match status" value="1"/>
</dbReference>
<dbReference type="OrthoDB" id="9799936at2"/>
<dbReference type="InterPro" id="IPR024203">
    <property type="entry name" value="Deoxy-glucuronate_isom_IolB"/>
</dbReference>
<dbReference type="GO" id="GO:0019310">
    <property type="term" value="P:inositol catabolic process"/>
    <property type="evidence" value="ECO:0007669"/>
    <property type="project" value="InterPro"/>
</dbReference>
<dbReference type="PIRSF" id="PIRSF036628">
    <property type="entry name" value="IolB"/>
    <property type="match status" value="1"/>
</dbReference>
<dbReference type="AlphaFoldDB" id="A0A5D6VZD4"/>
<dbReference type="PANTHER" id="PTHR39193">
    <property type="entry name" value="5-DEOXY-GLUCURONATE ISOMERASE"/>
    <property type="match status" value="1"/>
</dbReference>
<accession>A0A5D6VZD4</accession>
<keyword evidence="1 2" id="KW-0413">Isomerase</keyword>
<sequence>MRFGRLGTELKSGYNAMTTRGSDMMMDIGYQVMTEGECVNFLDRVQETAFVILTGKVEVAWQGKQEIMERHSLFDENPYCLHVPCGVEVTINALEASEVLVQQTLNDRNFAPVFYRPEDVQADVFGKGMWKGTAERTVRTIFDYDNAPYSNMVNGEVINSPGRWSGYIPHNHPQPEVYTYKFDKPQGFGACFIGDDAFKITHNSWSELSGGLMHPQVTAPGYAMWYSWMIRHLPDNPWKKTRTDLPEHTWLLDPEAQIWEPNR</sequence>
<dbReference type="InterPro" id="IPR021120">
    <property type="entry name" value="KduI/IolB_isomerase"/>
</dbReference>
<evidence type="ECO:0000313" key="3">
    <source>
        <dbReference type="Proteomes" id="UP000323646"/>
    </source>
</evidence>
<evidence type="ECO:0000256" key="1">
    <source>
        <dbReference type="ARBA" id="ARBA00023235"/>
    </source>
</evidence>
<proteinExistence type="predicted"/>
<comment type="caution">
    <text evidence="2">The sequence shown here is derived from an EMBL/GenBank/DDBJ whole genome shotgun (WGS) entry which is preliminary data.</text>
</comment>
<dbReference type="InterPro" id="IPR014710">
    <property type="entry name" value="RmlC-like_jellyroll"/>
</dbReference>
<dbReference type="EMBL" id="VTOY01000011">
    <property type="protein sequence ID" value="TYZ20930.1"/>
    <property type="molecule type" value="Genomic_DNA"/>
</dbReference>
<dbReference type="InterPro" id="IPR011051">
    <property type="entry name" value="RmlC_Cupin_sf"/>
</dbReference>
<evidence type="ECO:0000313" key="2">
    <source>
        <dbReference type="EMBL" id="TYZ20930.1"/>
    </source>
</evidence>
<name>A0A5D6VZD4_9FIRM</name>
<gene>
    <name evidence="2" type="ORF">FZ040_10965</name>
</gene>
<protein>
    <submittedName>
        <fullName evidence="2">5-deoxy-glucuronate isomerase</fullName>
    </submittedName>
</protein>
<dbReference type="PANTHER" id="PTHR39193:SF1">
    <property type="entry name" value="5-DEOXY-GLUCURONATE ISOMERASE"/>
    <property type="match status" value="1"/>
</dbReference>